<dbReference type="Gene3D" id="1.20.120.1630">
    <property type="match status" value="1"/>
</dbReference>
<keyword evidence="16 22" id="KW-0753">Steroid metabolism</keyword>
<evidence type="ECO:0000256" key="1">
    <source>
        <dbReference type="ARBA" id="ARBA00004141"/>
    </source>
</evidence>
<dbReference type="RefSeq" id="XP_040689760.1">
    <property type="nucleotide sequence ID" value="XM_040828208.1"/>
</dbReference>
<feature type="transmembrane region" description="Helical" evidence="22">
    <location>
        <begin position="312"/>
        <end position="332"/>
    </location>
</feature>
<dbReference type="GO" id="GO:0005789">
    <property type="term" value="C:endoplasmic reticulum membrane"/>
    <property type="evidence" value="ECO:0007669"/>
    <property type="project" value="TreeGrafter"/>
</dbReference>
<evidence type="ECO:0000256" key="17">
    <source>
        <dbReference type="ARBA" id="ARBA00038851"/>
    </source>
</evidence>
<dbReference type="Pfam" id="PF01222">
    <property type="entry name" value="ERG4_ERG24"/>
    <property type="match status" value="1"/>
</dbReference>
<evidence type="ECO:0000256" key="4">
    <source>
        <dbReference type="ARBA" id="ARBA00022516"/>
    </source>
</evidence>
<gene>
    <name evidence="23" type="ORF">ASPWEDRAFT_110782</name>
</gene>
<dbReference type="PANTHER" id="PTHR21257:SF38">
    <property type="entry name" value="7-DEHYDROCHOLESTEROL REDUCTASE"/>
    <property type="match status" value="1"/>
</dbReference>
<feature type="transmembrane region" description="Helical" evidence="22">
    <location>
        <begin position="158"/>
        <end position="178"/>
    </location>
</feature>
<evidence type="ECO:0000313" key="24">
    <source>
        <dbReference type="Proteomes" id="UP000184383"/>
    </source>
</evidence>
<keyword evidence="10 22" id="KW-1133">Transmembrane helix</keyword>
<comment type="caution">
    <text evidence="22">Lacks conserved residue(s) required for the propagation of feature annotation.</text>
</comment>
<evidence type="ECO:0000256" key="14">
    <source>
        <dbReference type="ARBA" id="ARBA00023136"/>
    </source>
</evidence>
<reference evidence="24" key="1">
    <citation type="journal article" date="2017" name="Genome Biol.">
        <title>Comparative genomics reveals high biological diversity and specific adaptations in the industrially and medically important fungal genus Aspergillus.</title>
        <authorList>
            <person name="de Vries R.P."/>
            <person name="Riley R."/>
            <person name="Wiebenga A."/>
            <person name="Aguilar-Osorio G."/>
            <person name="Amillis S."/>
            <person name="Uchima C.A."/>
            <person name="Anderluh G."/>
            <person name="Asadollahi M."/>
            <person name="Askin M."/>
            <person name="Barry K."/>
            <person name="Battaglia E."/>
            <person name="Bayram O."/>
            <person name="Benocci T."/>
            <person name="Braus-Stromeyer S.A."/>
            <person name="Caldana C."/>
            <person name="Canovas D."/>
            <person name="Cerqueira G.C."/>
            <person name="Chen F."/>
            <person name="Chen W."/>
            <person name="Choi C."/>
            <person name="Clum A."/>
            <person name="Dos Santos R.A."/>
            <person name="Damasio A.R."/>
            <person name="Diallinas G."/>
            <person name="Emri T."/>
            <person name="Fekete E."/>
            <person name="Flipphi M."/>
            <person name="Freyberg S."/>
            <person name="Gallo A."/>
            <person name="Gournas C."/>
            <person name="Habgood R."/>
            <person name="Hainaut M."/>
            <person name="Harispe M.L."/>
            <person name="Henrissat B."/>
            <person name="Hilden K.S."/>
            <person name="Hope R."/>
            <person name="Hossain A."/>
            <person name="Karabika E."/>
            <person name="Karaffa L."/>
            <person name="Karanyi Z."/>
            <person name="Krasevec N."/>
            <person name="Kuo A."/>
            <person name="Kusch H."/>
            <person name="LaButti K."/>
            <person name="Lagendijk E.L."/>
            <person name="Lapidus A."/>
            <person name="Levasseur A."/>
            <person name="Lindquist E."/>
            <person name="Lipzen A."/>
            <person name="Logrieco A.F."/>
            <person name="MacCabe A."/>
            <person name="Maekelae M.R."/>
            <person name="Malavazi I."/>
            <person name="Melin P."/>
            <person name="Meyer V."/>
            <person name="Mielnichuk N."/>
            <person name="Miskei M."/>
            <person name="Molnar A.P."/>
            <person name="Mule G."/>
            <person name="Ngan C.Y."/>
            <person name="Orejas M."/>
            <person name="Orosz E."/>
            <person name="Ouedraogo J.P."/>
            <person name="Overkamp K.M."/>
            <person name="Park H.-S."/>
            <person name="Perrone G."/>
            <person name="Piumi F."/>
            <person name="Punt P.J."/>
            <person name="Ram A.F."/>
            <person name="Ramon A."/>
            <person name="Rauscher S."/>
            <person name="Record E."/>
            <person name="Riano-Pachon D.M."/>
            <person name="Robert V."/>
            <person name="Roehrig J."/>
            <person name="Ruller R."/>
            <person name="Salamov A."/>
            <person name="Salih N.S."/>
            <person name="Samson R.A."/>
            <person name="Sandor E."/>
            <person name="Sanguinetti M."/>
            <person name="Schuetze T."/>
            <person name="Sepcic K."/>
            <person name="Shelest E."/>
            <person name="Sherlock G."/>
            <person name="Sophianopoulou V."/>
            <person name="Squina F.M."/>
            <person name="Sun H."/>
            <person name="Susca A."/>
            <person name="Todd R.B."/>
            <person name="Tsang A."/>
            <person name="Unkles S.E."/>
            <person name="van de Wiele N."/>
            <person name="van Rossen-Uffink D."/>
            <person name="Oliveira J.V."/>
            <person name="Vesth T.C."/>
            <person name="Visser J."/>
            <person name="Yu J.-H."/>
            <person name="Zhou M."/>
            <person name="Andersen M.R."/>
            <person name="Archer D.B."/>
            <person name="Baker S.E."/>
            <person name="Benoit I."/>
            <person name="Brakhage A.A."/>
            <person name="Braus G.H."/>
            <person name="Fischer R."/>
            <person name="Frisvad J.C."/>
            <person name="Goldman G.H."/>
            <person name="Houbraken J."/>
            <person name="Oakley B."/>
            <person name="Pocsi I."/>
            <person name="Scazzocchio C."/>
            <person name="Seiboth B."/>
            <person name="vanKuyk P.A."/>
            <person name="Wortman J."/>
            <person name="Dyer P.S."/>
            <person name="Grigoriev I.V."/>
        </authorList>
    </citation>
    <scope>NUCLEOTIDE SEQUENCE [LARGE SCALE GENOMIC DNA]</scope>
    <source>
        <strain evidence="24">DTO 134E9</strain>
    </source>
</reference>
<keyword evidence="8" id="KW-0521">NADP</keyword>
<evidence type="ECO:0000256" key="2">
    <source>
        <dbReference type="ARBA" id="ARBA00004770"/>
    </source>
</evidence>
<keyword evidence="5" id="KW-0153">Cholesterol metabolism</keyword>
<evidence type="ECO:0000256" key="5">
    <source>
        <dbReference type="ARBA" id="ARBA00022548"/>
    </source>
</evidence>
<dbReference type="GO" id="GO:0016132">
    <property type="term" value="P:brassinosteroid biosynthetic process"/>
    <property type="evidence" value="ECO:0007669"/>
    <property type="project" value="TreeGrafter"/>
</dbReference>
<evidence type="ECO:0000313" key="23">
    <source>
        <dbReference type="EMBL" id="OJJ36084.1"/>
    </source>
</evidence>
<dbReference type="PANTHER" id="PTHR21257">
    <property type="entry name" value="DELTA(14)-STEROL REDUCTASE"/>
    <property type="match status" value="1"/>
</dbReference>
<comment type="catalytic activity">
    <reaction evidence="21">
        <text>7-dehydrodesmosterol + NADPH + H(+) = desmosterol + NADP(+)</text>
        <dbReference type="Rhea" id="RHEA:46740"/>
        <dbReference type="ChEBI" id="CHEBI:15378"/>
        <dbReference type="ChEBI" id="CHEBI:17737"/>
        <dbReference type="ChEBI" id="CHEBI:27910"/>
        <dbReference type="ChEBI" id="CHEBI:57783"/>
        <dbReference type="ChEBI" id="CHEBI:58349"/>
    </reaction>
    <physiologicalReaction direction="left-to-right" evidence="21">
        <dbReference type="Rhea" id="RHEA:46741"/>
    </physiologicalReaction>
</comment>
<feature type="transmembrane region" description="Helical" evidence="22">
    <location>
        <begin position="250"/>
        <end position="271"/>
    </location>
</feature>
<feature type="transmembrane region" description="Helical" evidence="22">
    <location>
        <begin position="129"/>
        <end position="146"/>
    </location>
</feature>
<keyword evidence="7" id="KW-0152">Cholesterol biosynthesis</keyword>
<evidence type="ECO:0000256" key="15">
    <source>
        <dbReference type="ARBA" id="ARBA00023166"/>
    </source>
</evidence>
<comment type="pathway">
    <text evidence="2">Steroid biosynthesis; cholesterol biosynthesis.</text>
</comment>
<keyword evidence="6 22" id="KW-0812">Transmembrane</keyword>
<proteinExistence type="inferred from homology"/>
<dbReference type="GeneID" id="63744056"/>
<feature type="transmembrane region" description="Helical" evidence="22">
    <location>
        <begin position="35"/>
        <end position="55"/>
    </location>
</feature>
<evidence type="ECO:0000256" key="6">
    <source>
        <dbReference type="ARBA" id="ARBA00022692"/>
    </source>
</evidence>
<evidence type="ECO:0000256" key="10">
    <source>
        <dbReference type="ARBA" id="ARBA00022989"/>
    </source>
</evidence>
<keyword evidence="9 22" id="KW-0752">Steroid biosynthesis</keyword>
<dbReference type="EMBL" id="KV878212">
    <property type="protein sequence ID" value="OJJ36084.1"/>
    <property type="molecule type" value="Genomic_DNA"/>
</dbReference>
<dbReference type="FunFam" id="1.20.120.1630:FF:000004">
    <property type="entry name" value="7-dehydrocholesterol reductase"/>
    <property type="match status" value="1"/>
</dbReference>
<comment type="catalytic activity">
    <reaction evidence="20">
        <text>cholesterol + NADP(+) = 7-dehydrocholesterol + NADPH + H(+)</text>
        <dbReference type="Rhea" id="RHEA:23984"/>
        <dbReference type="ChEBI" id="CHEBI:15378"/>
        <dbReference type="ChEBI" id="CHEBI:16113"/>
        <dbReference type="ChEBI" id="CHEBI:17759"/>
        <dbReference type="ChEBI" id="CHEBI:57783"/>
        <dbReference type="ChEBI" id="CHEBI:58349"/>
        <dbReference type="EC" id="1.3.1.21"/>
    </reaction>
    <physiologicalReaction direction="right-to-left" evidence="20">
        <dbReference type="Rhea" id="RHEA:23986"/>
    </physiologicalReaction>
</comment>
<keyword evidence="13 22" id="KW-0443">Lipid metabolism</keyword>
<evidence type="ECO:0000256" key="11">
    <source>
        <dbReference type="ARBA" id="ARBA00023002"/>
    </source>
</evidence>
<protein>
    <recommendedName>
        <fullName evidence="18">7-dehydrocholesterol reductase</fullName>
        <ecNumber evidence="17">1.3.1.21</ecNumber>
    </recommendedName>
    <alternativeName>
        <fullName evidence="19">Sterol Delta(7)-reductase</fullName>
    </alternativeName>
</protein>
<evidence type="ECO:0000256" key="16">
    <source>
        <dbReference type="ARBA" id="ARBA00023221"/>
    </source>
</evidence>
<evidence type="ECO:0000256" key="20">
    <source>
        <dbReference type="ARBA" id="ARBA00047795"/>
    </source>
</evidence>
<evidence type="ECO:0000256" key="3">
    <source>
        <dbReference type="ARBA" id="ARBA00005402"/>
    </source>
</evidence>
<evidence type="ECO:0000256" key="19">
    <source>
        <dbReference type="ARBA" id="ARBA00042688"/>
    </source>
</evidence>
<keyword evidence="15 22" id="KW-1207">Sterol metabolism</keyword>
<name>A0A1L9RMF9_ASPWE</name>
<sequence>MIRNRVTTKHIILKDDTPGNALWGRRSEVSAFSGILSMGAVIASPLFVLFIFISLQHFNGSVLDAGIALISSWSDFFLRYLPRLTTHSATIYTGWVIGQAVLYSTLPGKIVSGAQTPGGNALPYKMNGLASWFVTVGVFLLIAWKGGVQAAAALADSWGGVLVAANIYGIAVSVLAWLKGRFMPSYMQDRRLSGSIFHDFLSGIELNPRIGRYWDFKLFQIGRLGMNSWVVIDLSFAAQQYHHYGTVSNSMLIVIILHTIYVVDFFINEAWYLNTIDIAHDHFGFYLGWGSAVWLPYIYTSQAQYLSSRPEHLSTTTFWLILTTGVLGYILFRLANHQKHLLRTKGINCKIAGQRPKVIKSRYTTATGEINESLLLRSGCWGIVRHPNYIGDLILSFCACVCCGWDHFLPYTYFAWMTGLLIHRCLRDEKRCLAKHGKAWEEYQRLVKWRLIPGVF</sequence>
<comment type="similarity">
    <text evidence="3 22">Belongs to the ERG4/ERG24 family.</text>
</comment>
<evidence type="ECO:0000256" key="18">
    <source>
        <dbReference type="ARBA" id="ARBA00039984"/>
    </source>
</evidence>
<keyword evidence="12 22" id="KW-0756">Sterol biosynthesis</keyword>
<keyword evidence="4 22" id="KW-0444">Lipid biosynthesis</keyword>
<keyword evidence="24" id="KW-1185">Reference proteome</keyword>
<dbReference type="InterPro" id="IPR001171">
    <property type="entry name" value="ERG24_DHCR-like"/>
</dbReference>
<evidence type="ECO:0000256" key="8">
    <source>
        <dbReference type="ARBA" id="ARBA00022857"/>
    </source>
</evidence>
<feature type="transmembrane region" description="Helical" evidence="22">
    <location>
        <begin position="283"/>
        <end position="300"/>
    </location>
</feature>
<keyword evidence="14 22" id="KW-0472">Membrane</keyword>
<evidence type="ECO:0000256" key="21">
    <source>
        <dbReference type="ARBA" id="ARBA00047826"/>
    </source>
</evidence>
<dbReference type="OrthoDB" id="5326588at2759"/>
<dbReference type="EC" id="1.3.1.21" evidence="17"/>
<dbReference type="VEuPathDB" id="FungiDB:ASPWEDRAFT_110782"/>
<dbReference type="GO" id="GO:0006695">
    <property type="term" value="P:cholesterol biosynthetic process"/>
    <property type="evidence" value="ECO:0007669"/>
    <property type="project" value="UniProtKB-KW"/>
</dbReference>
<dbReference type="AlphaFoldDB" id="A0A1L9RMF9"/>
<dbReference type="Proteomes" id="UP000184383">
    <property type="component" value="Unassembled WGS sequence"/>
</dbReference>
<dbReference type="GO" id="GO:0047598">
    <property type="term" value="F:7-dehydrocholesterol reductase activity"/>
    <property type="evidence" value="ECO:0007669"/>
    <property type="project" value="UniProtKB-EC"/>
</dbReference>
<evidence type="ECO:0000256" key="9">
    <source>
        <dbReference type="ARBA" id="ARBA00022955"/>
    </source>
</evidence>
<comment type="subcellular location">
    <subcellularLocation>
        <location evidence="1">Membrane</location>
        <topology evidence="1">Multi-pass membrane protein</topology>
    </subcellularLocation>
</comment>
<accession>A0A1L9RMF9</accession>
<evidence type="ECO:0000256" key="12">
    <source>
        <dbReference type="ARBA" id="ARBA00023011"/>
    </source>
</evidence>
<keyword evidence="11 22" id="KW-0560">Oxidoreductase</keyword>
<evidence type="ECO:0000256" key="13">
    <source>
        <dbReference type="ARBA" id="ARBA00023098"/>
    </source>
</evidence>
<organism evidence="23 24">
    <name type="scientific">Aspergillus wentii DTO 134E9</name>
    <dbReference type="NCBI Taxonomy" id="1073089"/>
    <lineage>
        <taxon>Eukaryota</taxon>
        <taxon>Fungi</taxon>
        <taxon>Dikarya</taxon>
        <taxon>Ascomycota</taxon>
        <taxon>Pezizomycotina</taxon>
        <taxon>Eurotiomycetes</taxon>
        <taxon>Eurotiomycetidae</taxon>
        <taxon>Eurotiales</taxon>
        <taxon>Aspergillaceae</taxon>
        <taxon>Aspergillus</taxon>
        <taxon>Aspergillus subgen. Cremei</taxon>
    </lineage>
</organism>
<dbReference type="STRING" id="1073089.A0A1L9RMF9"/>
<evidence type="ECO:0000256" key="22">
    <source>
        <dbReference type="RuleBase" id="RU369120"/>
    </source>
</evidence>
<evidence type="ECO:0000256" key="7">
    <source>
        <dbReference type="ARBA" id="ARBA00022778"/>
    </source>
</evidence>